<dbReference type="CDD" id="cd00568">
    <property type="entry name" value="TPP_enzymes"/>
    <property type="match status" value="1"/>
</dbReference>
<dbReference type="InterPro" id="IPR029061">
    <property type="entry name" value="THDP-binding"/>
</dbReference>
<feature type="domain" description="Thiamine pyrophosphate enzyme central" evidence="4">
    <location>
        <begin position="195"/>
        <end position="322"/>
    </location>
</feature>
<feature type="domain" description="Thiamine pyrophosphate enzyme TPP-binding" evidence="5">
    <location>
        <begin position="389"/>
        <end position="542"/>
    </location>
</feature>
<dbReference type="GO" id="GO:0009097">
    <property type="term" value="P:isoleucine biosynthetic process"/>
    <property type="evidence" value="ECO:0007669"/>
    <property type="project" value="TreeGrafter"/>
</dbReference>
<dbReference type="InterPro" id="IPR045229">
    <property type="entry name" value="TPP_enz"/>
</dbReference>
<dbReference type="CDD" id="cd07035">
    <property type="entry name" value="TPP_PYR_POX_like"/>
    <property type="match status" value="1"/>
</dbReference>
<reference evidence="7 8" key="1">
    <citation type="submission" date="2019-10" db="EMBL/GenBank/DDBJ databases">
        <title>Evaluation of single-gene subtyping targets for Pseudomonas.</title>
        <authorList>
            <person name="Reichler S.J."/>
            <person name="Orsi R.H."/>
            <person name="Wiedmann M."/>
            <person name="Martin N.H."/>
            <person name="Murphy S.I."/>
        </authorList>
    </citation>
    <scope>NUCLEOTIDE SEQUENCE [LARGE SCALE GENOMIC DNA]</scope>
    <source>
        <strain evidence="7 8">FSL R10-2932</strain>
    </source>
</reference>
<organism evidence="7 8">
    <name type="scientific">Pseudomonas helleri</name>
    <dbReference type="NCBI Taxonomy" id="1608996"/>
    <lineage>
        <taxon>Bacteria</taxon>
        <taxon>Pseudomonadati</taxon>
        <taxon>Pseudomonadota</taxon>
        <taxon>Gammaproteobacteria</taxon>
        <taxon>Pseudomonadales</taxon>
        <taxon>Pseudomonadaceae</taxon>
        <taxon>Pseudomonas</taxon>
    </lineage>
</organism>
<gene>
    <name evidence="7" type="ORF">GHO37_05885</name>
</gene>
<feature type="domain" description="Thiamine pyrophosphate enzyme N-terminal TPP-binding" evidence="6">
    <location>
        <begin position="5"/>
        <end position="103"/>
    </location>
</feature>
<dbReference type="GO" id="GO:0003984">
    <property type="term" value="F:acetolactate synthase activity"/>
    <property type="evidence" value="ECO:0007669"/>
    <property type="project" value="TreeGrafter"/>
</dbReference>
<keyword evidence="2 3" id="KW-0786">Thiamine pyrophosphate</keyword>
<evidence type="ECO:0000256" key="1">
    <source>
        <dbReference type="ARBA" id="ARBA00007812"/>
    </source>
</evidence>
<dbReference type="Gene3D" id="3.40.50.1220">
    <property type="entry name" value="TPP-binding domain"/>
    <property type="match status" value="1"/>
</dbReference>
<dbReference type="EMBL" id="WIWF01000015">
    <property type="protein sequence ID" value="MQT73828.1"/>
    <property type="molecule type" value="Genomic_DNA"/>
</dbReference>
<dbReference type="AlphaFoldDB" id="A0A7X1WSU5"/>
<comment type="similarity">
    <text evidence="1 3">Belongs to the TPP enzyme family.</text>
</comment>
<evidence type="ECO:0000313" key="8">
    <source>
        <dbReference type="Proteomes" id="UP000447574"/>
    </source>
</evidence>
<protein>
    <submittedName>
        <fullName evidence="7">Thiamine pyrophosphate-binding protein</fullName>
    </submittedName>
</protein>
<dbReference type="InterPro" id="IPR029035">
    <property type="entry name" value="DHS-like_NAD/FAD-binding_dom"/>
</dbReference>
<dbReference type="InterPro" id="IPR011766">
    <property type="entry name" value="TPP_enzyme_TPP-bd"/>
</dbReference>
<evidence type="ECO:0000256" key="3">
    <source>
        <dbReference type="RuleBase" id="RU362132"/>
    </source>
</evidence>
<dbReference type="Pfam" id="PF02775">
    <property type="entry name" value="TPP_enzyme_C"/>
    <property type="match status" value="1"/>
</dbReference>
<dbReference type="PANTHER" id="PTHR18968:SF13">
    <property type="entry name" value="ACETOLACTATE SYNTHASE CATALYTIC SUBUNIT, MITOCHONDRIAL"/>
    <property type="match status" value="1"/>
</dbReference>
<dbReference type="Pfam" id="PF02776">
    <property type="entry name" value="TPP_enzyme_N"/>
    <property type="match status" value="1"/>
</dbReference>
<evidence type="ECO:0000256" key="2">
    <source>
        <dbReference type="ARBA" id="ARBA00023052"/>
    </source>
</evidence>
<dbReference type="PANTHER" id="PTHR18968">
    <property type="entry name" value="THIAMINE PYROPHOSPHATE ENZYMES"/>
    <property type="match status" value="1"/>
</dbReference>
<dbReference type="GO" id="GO:0009099">
    <property type="term" value="P:L-valine biosynthetic process"/>
    <property type="evidence" value="ECO:0007669"/>
    <property type="project" value="TreeGrafter"/>
</dbReference>
<dbReference type="SUPFAM" id="SSF52518">
    <property type="entry name" value="Thiamin diphosphate-binding fold (THDP-binding)"/>
    <property type="match status" value="2"/>
</dbReference>
<dbReference type="GO" id="GO:0030976">
    <property type="term" value="F:thiamine pyrophosphate binding"/>
    <property type="evidence" value="ECO:0007669"/>
    <property type="project" value="InterPro"/>
</dbReference>
<name>A0A7X1WSU5_9PSED</name>
<dbReference type="GO" id="GO:0005948">
    <property type="term" value="C:acetolactate synthase complex"/>
    <property type="evidence" value="ECO:0007669"/>
    <property type="project" value="TreeGrafter"/>
</dbReference>
<sequence>MKLSGSQTLVKLLKAHGVEYVAGIPGHGSWAIVDALHSTTHGIPFIQVMQEQSAVHLADGYFRACGRPMAALVPTAIDVSKAVTGLACAHAEASAALLLSGGEVAHIPVQGPIEEKAPLGSEVSSLQVKAQWLAQSPAELPDIMRSAFACMLDATPGPVSLTLPLEVQYQSVEWTQAPGSVRAICERYTASRSQIKQASTFLAKAARPVIVAGGGVLSADACSELLLVAEGFSTPVINGPDGKGCIPEDHRLAAGATGRWGSACANALLANADLVFLVGCRPLALSPCVSVIQIDDDLEMQGRSAQLLLGIEADIRSVLADLGEALSTEKAARLSLQRTSYLTRLDALREAWEARLTAPRTDESAPFMIQRPLAELRAALEHDAVIVVGAGSVRRAVQQMFPVYVPRSHLSSSTFGALGWAVPAAIGAKLALPARQVVCVVGDGDFLQAMQEMAVCVMHCIPVLFMVFNNSGYVSLRDGQTQRFGRHYASEFNLPDGKPYSPDFTEIARSFGLESWRVEHASQLAPALHKALNSKGPALLEVLVSRQSTGVIDPFADELP</sequence>
<evidence type="ECO:0000313" key="7">
    <source>
        <dbReference type="EMBL" id="MQT73828.1"/>
    </source>
</evidence>
<dbReference type="GO" id="GO:0000287">
    <property type="term" value="F:magnesium ion binding"/>
    <property type="evidence" value="ECO:0007669"/>
    <property type="project" value="InterPro"/>
</dbReference>
<evidence type="ECO:0000259" key="4">
    <source>
        <dbReference type="Pfam" id="PF00205"/>
    </source>
</evidence>
<dbReference type="Pfam" id="PF00205">
    <property type="entry name" value="TPP_enzyme_M"/>
    <property type="match status" value="1"/>
</dbReference>
<comment type="caution">
    <text evidence="7">The sequence shown here is derived from an EMBL/GenBank/DDBJ whole genome shotgun (WGS) entry which is preliminary data.</text>
</comment>
<proteinExistence type="inferred from homology"/>
<dbReference type="Gene3D" id="3.40.50.970">
    <property type="match status" value="2"/>
</dbReference>
<dbReference type="SUPFAM" id="SSF52467">
    <property type="entry name" value="DHS-like NAD/FAD-binding domain"/>
    <property type="match status" value="1"/>
</dbReference>
<dbReference type="InterPro" id="IPR012001">
    <property type="entry name" value="Thiamin_PyroP_enz_TPP-bd_dom"/>
</dbReference>
<dbReference type="RefSeq" id="WP_153437930.1">
    <property type="nucleotide sequence ID" value="NZ_WIWF01000015.1"/>
</dbReference>
<dbReference type="GO" id="GO:0050660">
    <property type="term" value="F:flavin adenine dinucleotide binding"/>
    <property type="evidence" value="ECO:0007669"/>
    <property type="project" value="TreeGrafter"/>
</dbReference>
<dbReference type="InterPro" id="IPR012000">
    <property type="entry name" value="Thiamin_PyroP_enz_cen_dom"/>
</dbReference>
<accession>A0A7X1WSU5</accession>
<evidence type="ECO:0000259" key="6">
    <source>
        <dbReference type="Pfam" id="PF02776"/>
    </source>
</evidence>
<evidence type="ECO:0000259" key="5">
    <source>
        <dbReference type="Pfam" id="PF02775"/>
    </source>
</evidence>
<dbReference type="Proteomes" id="UP000447574">
    <property type="component" value="Unassembled WGS sequence"/>
</dbReference>